<dbReference type="InterPro" id="IPR012347">
    <property type="entry name" value="Ferritin-like"/>
</dbReference>
<dbReference type="PANTHER" id="PTHR39183:SF1">
    <property type="entry name" value="SPORE COAT PROTEIN F-LIKE PROTEIN YHCQ"/>
    <property type="match status" value="1"/>
</dbReference>
<comment type="caution">
    <text evidence="4">The sequence shown here is derived from an EMBL/GenBank/DDBJ whole genome shotgun (WGS) entry which is preliminary data.</text>
</comment>
<dbReference type="EMBL" id="WXEY01000001">
    <property type="protein sequence ID" value="MZP28125.1"/>
    <property type="molecule type" value="Genomic_DNA"/>
</dbReference>
<evidence type="ECO:0000256" key="2">
    <source>
        <dbReference type="ARBA" id="ARBA00024325"/>
    </source>
</evidence>
<evidence type="ECO:0000256" key="1">
    <source>
        <dbReference type="ARBA" id="ARBA00022969"/>
    </source>
</evidence>
<dbReference type="OrthoDB" id="2374504at2"/>
<organism evidence="4 5">
    <name type="scientific">Heliomicrobium undosum</name>
    <dbReference type="NCBI Taxonomy" id="121734"/>
    <lineage>
        <taxon>Bacteria</taxon>
        <taxon>Bacillati</taxon>
        <taxon>Bacillota</taxon>
        <taxon>Clostridia</taxon>
        <taxon>Eubacteriales</taxon>
        <taxon>Heliobacteriaceae</taxon>
        <taxon>Heliomicrobium</taxon>
    </lineage>
</organism>
<evidence type="ECO:0000313" key="5">
    <source>
        <dbReference type="Proteomes" id="UP000463470"/>
    </source>
</evidence>
<dbReference type="PANTHER" id="PTHR39183">
    <property type="entry name" value="SPORE COAT PROTEIN F-LIKE PROTEIN YHCQ"/>
    <property type="match status" value="1"/>
</dbReference>
<evidence type="ECO:0000256" key="3">
    <source>
        <dbReference type="ARBA" id="ARBA00024344"/>
    </source>
</evidence>
<comment type="similarity">
    <text evidence="3">Belongs to the CotF family.</text>
</comment>
<comment type="subcellular location">
    <subcellularLocation>
        <location evidence="2">Spore coat</location>
    </subcellularLocation>
</comment>
<dbReference type="Proteomes" id="UP000463470">
    <property type="component" value="Unassembled WGS sequence"/>
</dbReference>
<dbReference type="GO" id="GO:0030435">
    <property type="term" value="P:sporulation resulting in formation of a cellular spore"/>
    <property type="evidence" value="ECO:0007669"/>
    <property type="project" value="UniProtKB-KW"/>
</dbReference>
<keyword evidence="4" id="KW-0946">Virion</keyword>
<evidence type="ECO:0000313" key="4">
    <source>
        <dbReference type="EMBL" id="MZP28125.1"/>
    </source>
</evidence>
<proteinExistence type="inferred from homology"/>
<reference evidence="4 5" key="1">
    <citation type="submission" date="2020-01" db="EMBL/GenBank/DDBJ databases">
        <title>Whole-genome sequence of Heliobacterium undosum DSM 13378.</title>
        <authorList>
            <person name="Kyndt J.A."/>
            <person name="Meyer T.E."/>
        </authorList>
    </citation>
    <scope>NUCLEOTIDE SEQUENCE [LARGE SCALE GENOMIC DNA]</scope>
    <source>
        <strain evidence="4 5">DSM 13378</strain>
    </source>
</reference>
<keyword evidence="5" id="KW-1185">Reference proteome</keyword>
<keyword evidence="4" id="KW-0167">Capsid protein</keyword>
<keyword evidence="1" id="KW-0749">Sporulation</keyword>
<dbReference type="RefSeq" id="WP_161253019.1">
    <property type="nucleotide sequence ID" value="NZ_WXEY01000001.1"/>
</dbReference>
<sequence>MQHQGQHVYGSSVNAFGTNMGAGIGGAMATGGATGVGMRMNMGGGGQQQFGAHEVLMVHEVLQDSIDGINQFELYRPHVKDSQLARILDNQIQFMRTCYQNTVNYLHHKGAPSAVPYRMPRTSSPNYGLRNPQPQTPNNSVNEMDDRDVASGMMGCAKASAILHTQAALECADPTLRAMMTSSAQSSINQAYEIFQFMNQRGMYQVPTMPDKTTNNFLNSYQSPQGMGMQMQMQ</sequence>
<gene>
    <name evidence="4" type="ORF">GTO91_00100</name>
</gene>
<accession>A0A845KZW9</accession>
<protein>
    <submittedName>
        <fullName evidence="4">Spore coat protein</fullName>
    </submittedName>
</protein>
<dbReference type="Gene3D" id="1.20.1260.10">
    <property type="match status" value="1"/>
</dbReference>
<name>A0A845KZW9_9FIRM</name>
<dbReference type="AlphaFoldDB" id="A0A845KZW9"/>
<dbReference type="Pfam" id="PF07875">
    <property type="entry name" value="Coat_F"/>
    <property type="match status" value="1"/>
</dbReference>
<dbReference type="InterPro" id="IPR012851">
    <property type="entry name" value="Spore_coat_CotF-like"/>
</dbReference>